<comment type="caution">
    <text evidence="1">The sequence shown here is derived from an EMBL/GenBank/DDBJ whole genome shotgun (WGS) entry which is preliminary data.</text>
</comment>
<gene>
    <name evidence="1" type="ORF">H2198_000173</name>
</gene>
<reference evidence="1" key="1">
    <citation type="submission" date="2022-10" db="EMBL/GenBank/DDBJ databases">
        <title>Culturing micro-colonial fungi from biological soil crusts in the Mojave desert and describing Neophaeococcomyces mojavensis, and introducing the new genera and species Taxawa tesnikishii.</title>
        <authorList>
            <person name="Kurbessoian T."/>
            <person name="Stajich J.E."/>
        </authorList>
    </citation>
    <scope>NUCLEOTIDE SEQUENCE</scope>
    <source>
        <strain evidence="1">JES_112</strain>
    </source>
</reference>
<accession>A0ACC3AKI7</accession>
<name>A0ACC3AKI7_9EURO</name>
<dbReference type="EMBL" id="JAPDRQ010000002">
    <property type="protein sequence ID" value="KAJ9664522.1"/>
    <property type="molecule type" value="Genomic_DNA"/>
</dbReference>
<evidence type="ECO:0000313" key="1">
    <source>
        <dbReference type="EMBL" id="KAJ9664522.1"/>
    </source>
</evidence>
<proteinExistence type="predicted"/>
<evidence type="ECO:0000313" key="2">
    <source>
        <dbReference type="Proteomes" id="UP001172386"/>
    </source>
</evidence>
<organism evidence="1 2">
    <name type="scientific">Neophaeococcomyces mojaviensis</name>
    <dbReference type="NCBI Taxonomy" id="3383035"/>
    <lineage>
        <taxon>Eukaryota</taxon>
        <taxon>Fungi</taxon>
        <taxon>Dikarya</taxon>
        <taxon>Ascomycota</taxon>
        <taxon>Pezizomycotina</taxon>
        <taxon>Eurotiomycetes</taxon>
        <taxon>Chaetothyriomycetidae</taxon>
        <taxon>Chaetothyriales</taxon>
        <taxon>Chaetothyriales incertae sedis</taxon>
        <taxon>Neophaeococcomyces</taxon>
    </lineage>
</organism>
<sequence length="218" mass="25016">MPVGLLRVLFDRPSSLSDTDFLAWRQGAFSKIPGVYLVDILTATDKVEEAKPYRYENSYHVEDTSLINNDLIQSLLSAENGSHALGKVDFHLYERIEFNEREDIEPRQRPVGSVVITAGMSPIDTEDIIKDFYDWYQKEHMPILRDVPGWRTGSRYKRVATFGDNAEFASPYVAIHVYNPENGLGGEQWTKSIKSPWTKKVVSRLAAPSHRREWKLEV</sequence>
<dbReference type="Proteomes" id="UP001172386">
    <property type="component" value="Unassembled WGS sequence"/>
</dbReference>
<protein>
    <submittedName>
        <fullName evidence="1">Uncharacterized protein</fullName>
    </submittedName>
</protein>
<keyword evidence="2" id="KW-1185">Reference proteome</keyword>